<comment type="similarity">
    <text evidence="1 2">Belongs to the UPF0250 family.</text>
</comment>
<dbReference type="HAMAP" id="MF_00659">
    <property type="entry name" value="UPF0250"/>
    <property type="match status" value="1"/>
</dbReference>
<gene>
    <name evidence="3" type="ORF">IBG28_07635</name>
</gene>
<dbReference type="PANTHER" id="PTHR38036:SF1">
    <property type="entry name" value="UPF0250 PROTEIN YBED"/>
    <property type="match status" value="1"/>
</dbReference>
<dbReference type="AlphaFoldDB" id="A0A7H1JAF7"/>
<reference evidence="3 4" key="1">
    <citation type="submission" date="2020-09" db="EMBL/GenBank/DDBJ databases">
        <title>Complete genome sequence of an Arctic sea ice bacterium Marinomonas arctica BSI20414.</title>
        <authorList>
            <person name="Liao L."/>
            <person name="Chen B."/>
        </authorList>
    </citation>
    <scope>NUCLEOTIDE SEQUENCE [LARGE SCALE GENOMIC DNA]</scope>
    <source>
        <strain evidence="3 4">BSI20414</strain>
    </source>
</reference>
<dbReference type="EMBL" id="CP061081">
    <property type="protein sequence ID" value="QNT07473.1"/>
    <property type="molecule type" value="Genomic_DNA"/>
</dbReference>
<dbReference type="Gene3D" id="3.30.70.260">
    <property type="match status" value="1"/>
</dbReference>
<dbReference type="Proteomes" id="UP000516370">
    <property type="component" value="Chromosome"/>
</dbReference>
<dbReference type="InterPro" id="IPR027471">
    <property type="entry name" value="YbeD-like_sf"/>
</dbReference>
<dbReference type="InterPro" id="IPR007454">
    <property type="entry name" value="UPF0250_YbeD-like"/>
</dbReference>
<name>A0A7H1JAF7_9GAMM</name>
<dbReference type="PANTHER" id="PTHR38036">
    <property type="entry name" value="UPF0250 PROTEIN YBED"/>
    <property type="match status" value="1"/>
</dbReference>
<dbReference type="KEGG" id="mard:IBG28_07635"/>
<accession>A0A7H1JAF7</accession>
<protein>
    <recommendedName>
        <fullName evidence="2">UPF0250 protein IBG28_07635</fullName>
    </recommendedName>
</protein>
<evidence type="ECO:0000313" key="4">
    <source>
        <dbReference type="Proteomes" id="UP000516370"/>
    </source>
</evidence>
<evidence type="ECO:0000256" key="1">
    <source>
        <dbReference type="ARBA" id="ARBA00008460"/>
    </source>
</evidence>
<organism evidence="3 4">
    <name type="scientific">Marinomonas arctica</name>
    <dbReference type="NCBI Taxonomy" id="383750"/>
    <lineage>
        <taxon>Bacteria</taxon>
        <taxon>Pseudomonadati</taxon>
        <taxon>Pseudomonadota</taxon>
        <taxon>Gammaproteobacteria</taxon>
        <taxon>Oceanospirillales</taxon>
        <taxon>Oceanospirillaceae</taxon>
        <taxon>Marinomonas</taxon>
    </lineage>
</organism>
<keyword evidence="4" id="KW-1185">Reference proteome</keyword>
<sequence>MALITKDGDQAEKAVDAPKIEFPCENYVIKVVSLDVDGIHTEITECLLVHAPEMDTKAENTNRSSKGRFVSFSFRIVAQSEDQLSALHRDLMSIDAVKMVM</sequence>
<evidence type="ECO:0000313" key="3">
    <source>
        <dbReference type="EMBL" id="QNT07473.1"/>
    </source>
</evidence>
<dbReference type="GO" id="GO:0005829">
    <property type="term" value="C:cytosol"/>
    <property type="evidence" value="ECO:0007669"/>
    <property type="project" value="TreeGrafter"/>
</dbReference>
<evidence type="ECO:0000256" key="2">
    <source>
        <dbReference type="HAMAP-Rule" id="MF_00659"/>
    </source>
</evidence>
<dbReference type="SUPFAM" id="SSF117991">
    <property type="entry name" value="YbeD/HP0495-like"/>
    <property type="match status" value="1"/>
</dbReference>
<dbReference type="Pfam" id="PF04359">
    <property type="entry name" value="DUF493"/>
    <property type="match status" value="1"/>
</dbReference>
<dbReference type="RefSeq" id="WP_111606625.1">
    <property type="nucleotide sequence ID" value="NZ_BMLJ01000007.1"/>
</dbReference>
<proteinExistence type="inferred from homology"/>
<dbReference type="OrthoDB" id="9793424at2"/>